<evidence type="ECO:0000313" key="10">
    <source>
        <dbReference type="EMBL" id="KAJ8974021.1"/>
    </source>
</evidence>
<name>A0ABQ9J7Q5_9CUCU</name>
<dbReference type="PANTHER" id="PTHR13390">
    <property type="entry name" value="LIPASE"/>
    <property type="match status" value="1"/>
</dbReference>
<comment type="similarity">
    <text evidence="2">Belongs to the AB hydrolase superfamily. LDAH family.</text>
</comment>
<keyword evidence="4" id="KW-0551">Lipid droplet</keyword>
<evidence type="ECO:0000256" key="8">
    <source>
        <dbReference type="ARBA" id="ARBA00049527"/>
    </source>
</evidence>
<protein>
    <recommendedName>
        <fullName evidence="3">Lipid droplet-associated hydrolase</fullName>
        <ecNumber evidence="7">3.1.1.13</ecNumber>
    </recommendedName>
    <alternativeName>
        <fullName evidence="6">Lipid droplet-associated serine hydrolase</fullName>
    </alternativeName>
</protein>
<proteinExistence type="inferred from homology"/>
<sequence>MHQAYLELNKVRTKISTWGRWVEESTKEVEDIVIIVTGNPGVNGFYDLFAKTLYEKLGYSVWCIGHAGHDLPEGPIDLPKFNEHRELYGLQGQIKHKVDFFEKYIPNNARIHLIGHSIGSYMILELINHPAIKDKISDVYLLFPTIEHMADTTNGKFLTNFIKHIVWLIVFLSWIFTILPSIIQNILLYGYMLVMGIPSNVHLNNLKALIKPGVLRRVFFLAYEELDQVRERNNEAIKANINKVKLYYGKTDGWAPESFYERIKVDIPNVNAQLCSFNHAFVLKTSVEIGQIVGDWIKAKQ</sequence>
<dbReference type="EMBL" id="JAPWTJ010001067">
    <property type="protein sequence ID" value="KAJ8974021.1"/>
    <property type="molecule type" value="Genomic_DNA"/>
</dbReference>
<evidence type="ECO:0000256" key="3">
    <source>
        <dbReference type="ARBA" id="ARBA00019242"/>
    </source>
</evidence>
<dbReference type="Pfam" id="PF10230">
    <property type="entry name" value="LIDHydrolase"/>
    <property type="match status" value="1"/>
</dbReference>
<dbReference type="InterPro" id="IPR029058">
    <property type="entry name" value="AB_hydrolase_fold"/>
</dbReference>
<evidence type="ECO:0000256" key="6">
    <source>
        <dbReference type="ARBA" id="ARBA00031924"/>
    </source>
</evidence>
<comment type="caution">
    <text evidence="10">The sequence shown here is derived from an EMBL/GenBank/DDBJ whole genome shotgun (WGS) entry which is preliminary data.</text>
</comment>
<evidence type="ECO:0000256" key="9">
    <source>
        <dbReference type="SAM" id="Phobius"/>
    </source>
</evidence>
<evidence type="ECO:0000313" key="11">
    <source>
        <dbReference type="Proteomes" id="UP001162164"/>
    </source>
</evidence>
<comment type="catalytic activity">
    <reaction evidence="8">
        <text>a cholesterol ester + H2O = cholesterol + a fatty acid + H(+)</text>
        <dbReference type="Rhea" id="RHEA:36403"/>
        <dbReference type="ChEBI" id="CHEBI:15377"/>
        <dbReference type="ChEBI" id="CHEBI:15378"/>
        <dbReference type="ChEBI" id="CHEBI:16113"/>
        <dbReference type="ChEBI" id="CHEBI:17002"/>
        <dbReference type="ChEBI" id="CHEBI:28868"/>
        <dbReference type="EC" id="3.1.1.13"/>
    </reaction>
    <physiologicalReaction direction="left-to-right" evidence="8">
        <dbReference type="Rhea" id="RHEA:36404"/>
    </physiologicalReaction>
</comment>
<keyword evidence="9" id="KW-0472">Membrane</keyword>
<accession>A0ABQ9J7Q5</accession>
<evidence type="ECO:0000256" key="7">
    <source>
        <dbReference type="ARBA" id="ARBA00039150"/>
    </source>
</evidence>
<dbReference type="Gene3D" id="3.40.50.1820">
    <property type="entry name" value="alpha/beta hydrolase"/>
    <property type="match status" value="1"/>
</dbReference>
<evidence type="ECO:0000256" key="1">
    <source>
        <dbReference type="ARBA" id="ARBA00004502"/>
    </source>
</evidence>
<feature type="transmembrane region" description="Helical" evidence="9">
    <location>
        <begin position="165"/>
        <end position="183"/>
    </location>
</feature>
<evidence type="ECO:0000256" key="4">
    <source>
        <dbReference type="ARBA" id="ARBA00022677"/>
    </source>
</evidence>
<evidence type="ECO:0000256" key="5">
    <source>
        <dbReference type="ARBA" id="ARBA00022801"/>
    </source>
</evidence>
<keyword evidence="5" id="KW-0378">Hydrolase</keyword>
<reference evidence="10" key="1">
    <citation type="journal article" date="2023" name="Insect Mol. Biol.">
        <title>Genome sequencing provides insights into the evolution of gene families encoding plant cell wall-degrading enzymes in longhorned beetles.</title>
        <authorList>
            <person name="Shin N.R."/>
            <person name="Okamura Y."/>
            <person name="Kirsch R."/>
            <person name="Pauchet Y."/>
        </authorList>
    </citation>
    <scope>NUCLEOTIDE SEQUENCE</scope>
    <source>
        <strain evidence="10">MMC_N1</strain>
    </source>
</reference>
<dbReference type="InterPro" id="IPR019363">
    <property type="entry name" value="LDAH"/>
</dbReference>
<keyword evidence="11" id="KW-1185">Reference proteome</keyword>
<dbReference type="SUPFAM" id="SSF53474">
    <property type="entry name" value="alpha/beta-Hydrolases"/>
    <property type="match status" value="1"/>
</dbReference>
<dbReference type="Proteomes" id="UP001162164">
    <property type="component" value="Unassembled WGS sequence"/>
</dbReference>
<comment type="subcellular location">
    <subcellularLocation>
        <location evidence="1">Lipid droplet</location>
    </subcellularLocation>
</comment>
<dbReference type="EC" id="3.1.1.13" evidence="7"/>
<dbReference type="PANTHER" id="PTHR13390:SF0">
    <property type="entry name" value="LIPID DROPLET-ASSOCIATED HYDROLASE"/>
    <property type="match status" value="1"/>
</dbReference>
<organism evidence="10 11">
    <name type="scientific">Molorchus minor</name>
    <dbReference type="NCBI Taxonomy" id="1323400"/>
    <lineage>
        <taxon>Eukaryota</taxon>
        <taxon>Metazoa</taxon>
        <taxon>Ecdysozoa</taxon>
        <taxon>Arthropoda</taxon>
        <taxon>Hexapoda</taxon>
        <taxon>Insecta</taxon>
        <taxon>Pterygota</taxon>
        <taxon>Neoptera</taxon>
        <taxon>Endopterygota</taxon>
        <taxon>Coleoptera</taxon>
        <taxon>Polyphaga</taxon>
        <taxon>Cucujiformia</taxon>
        <taxon>Chrysomeloidea</taxon>
        <taxon>Cerambycidae</taxon>
        <taxon>Lamiinae</taxon>
        <taxon>Monochamini</taxon>
        <taxon>Molorchus</taxon>
    </lineage>
</organism>
<evidence type="ECO:0000256" key="2">
    <source>
        <dbReference type="ARBA" id="ARBA00008300"/>
    </source>
</evidence>
<keyword evidence="9" id="KW-1133">Transmembrane helix</keyword>
<gene>
    <name evidence="10" type="ORF">NQ317_006491</name>
</gene>
<keyword evidence="9" id="KW-0812">Transmembrane</keyword>